<evidence type="ECO:0000259" key="2">
    <source>
        <dbReference type="Pfam" id="PF04909"/>
    </source>
</evidence>
<comment type="caution">
    <text evidence="3">The sequence shown here is derived from an EMBL/GenBank/DDBJ whole genome shotgun (WGS) entry which is preliminary data.</text>
</comment>
<reference evidence="3 4" key="1">
    <citation type="submission" date="2015-09" db="EMBL/GenBank/DDBJ databases">
        <authorList>
            <person name="Jackson K.R."/>
            <person name="Lunt B.L."/>
            <person name="Fisher J.N.B."/>
            <person name="Gardner A.V."/>
            <person name="Bailey M.E."/>
            <person name="Deus L.M."/>
            <person name="Earl A.S."/>
            <person name="Gibby P.D."/>
            <person name="Hartmann K.A."/>
            <person name="Liu J.E."/>
            <person name="Manci A.M."/>
            <person name="Nielsen D.A."/>
            <person name="Solomon M.B."/>
            <person name="Breakwell D.P."/>
            <person name="Burnett S.H."/>
            <person name="Grose J.H."/>
        </authorList>
    </citation>
    <scope>NUCLEOTIDE SEQUENCE [LARGE SCALE GENOMIC DNA]</scope>
    <source>
        <strain evidence="3 4">16</strain>
    </source>
</reference>
<dbReference type="GO" id="GO:0016787">
    <property type="term" value="F:hydrolase activity"/>
    <property type="evidence" value="ECO:0007669"/>
    <property type="project" value="InterPro"/>
</dbReference>
<dbReference type="InterPro" id="IPR032466">
    <property type="entry name" value="Metal_Hydrolase"/>
</dbReference>
<keyword evidence="4" id="KW-1185">Reference proteome</keyword>
<organism evidence="3 4">
    <name type="scientific">Prosthecodimorpha hirschii</name>
    <dbReference type="NCBI Taxonomy" id="665126"/>
    <lineage>
        <taxon>Bacteria</taxon>
        <taxon>Pseudomonadati</taxon>
        <taxon>Pseudomonadota</taxon>
        <taxon>Alphaproteobacteria</taxon>
        <taxon>Hyphomicrobiales</taxon>
        <taxon>Ancalomicrobiaceae</taxon>
        <taxon>Prosthecodimorpha</taxon>
    </lineage>
</organism>
<dbReference type="SUPFAM" id="SSF51556">
    <property type="entry name" value="Metallo-dependent hydrolases"/>
    <property type="match status" value="1"/>
</dbReference>
<name>A0A0P6VIR2_9HYPH</name>
<dbReference type="AlphaFoldDB" id="A0A0P6VIR2"/>
<dbReference type="InterPro" id="IPR032465">
    <property type="entry name" value="ACMSD"/>
</dbReference>
<evidence type="ECO:0000256" key="1">
    <source>
        <dbReference type="ARBA" id="ARBA00023239"/>
    </source>
</evidence>
<dbReference type="PANTHER" id="PTHR21240">
    <property type="entry name" value="2-AMINO-3-CARBOXYLMUCONATE-6-SEMIALDEHYDE DECARBOXYLASE"/>
    <property type="match status" value="1"/>
</dbReference>
<accession>A0A0P6VIR2</accession>
<dbReference type="Gene3D" id="3.20.20.140">
    <property type="entry name" value="Metal-dependent hydrolases"/>
    <property type="match status" value="1"/>
</dbReference>
<dbReference type="GO" id="GO:0019748">
    <property type="term" value="P:secondary metabolic process"/>
    <property type="evidence" value="ECO:0007669"/>
    <property type="project" value="TreeGrafter"/>
</dbReference>
<protein>
    <recommendedName>
        <fullName evidence="2">Amidohydrolase-related domain-containing protein</fullName>
    </recommendedName>
</protein>
<dbReference type="EMBL" id="LJYW01000001">
    <property type="protein sequence ID" value="KPL51994.1"/>
    <property type="molecule type" value="Genomic_DNA"/>
</dbReference>
<dbReference type="GO" id="GO:0016831">
    <property type="term" value="F:carboxy-lyase activity"/>
    <property type="evidence" value="ECO:0007669"/>
    <property type="project" value="InterPro"/>
</dbReference>
<feature type="domain" description="Amidohydrolase-related" evidence="2">
    <location>
        <begin position="4"/>
        <end position="324"/>
    </location>
</feature>
<evidence type="ECO:0000313" key="3">
    <source>
        <dbReference type="EMBL" id="KPL51994.1"/>
    </source>
</evidence>
<reference evidence="3 4" key="2">
    <citation type="submission" date="2015-10" db="EMBL/GenBank/DDBJ databases">
        <title>Draft Genome Sequence of Prosthecomicrobium hirschii ATCC 27832.</title>
        <authorList>
            <person name="Daniel J."/>
            <person name="Givan S.A."/>
            <person name="Brun Y.V."/>
            <person name="Brown P.J."/>
        </authorList>
    </citation>
    <scope>NUCLEOTIDE SEQUENCE [LARGE SCALE GENOMIC DNA]</scope>
    <source>
        <strain evidence="3 4">16</strain>
    </source>
</reference>
<dbReference type="PANTHER" id="PTHR21240:SF28">
    <property type="entry name" value="ISO-OROTATE DECARBOXYLASE (EUROFUNG)"/>
    <property type="match status" value="1"/>
</dbReference>
<evidence type="ECO:0000313" key="4">
    <source>
        <dbReference type="Proteomes" id="UP000048984"/>
    </source>
</evidence>
<dbReference type="STRING" id="665126.ABB55_06940"/>
<dbReference type="Pfam" id="PF04909">
    <property type="entry name" value="Amidohydro_2"/>
    <property type="match status" value="1"/>
</dbReference>
<proteinExistence type="predicted"/>
<keyword evidence="1" id="KW-0456">Lyase</keyword>
<dbReference type="Proteomes" id="UP000048984">
    <property type="component" value="Unassembled WGS sequence"/>
</dbReference>
<dbReference type="RefSeq" id="WP_054358157.1">
    <property type="nucleotide sequence ID" value="NZ_LJYW01000001.1"/>
</dbReference>
<dbReference type="InterPro" id="IPR006680">
    <property type="entry name" value="Amidohydro-rel"/>
</dbReference>
<sequence>MRAIDMHSHYYGGLVDDLLKRDRRPFVSRNAAGRLVLNAMTASTEMSDGYTDIPARLAWMDRNRIATQLMTFPGALGVDVMPAAEIAPAILSYNDHLAGLCAGSGGRFAGLAGLPLDDMSQAAAEMRRIRHDLRLPGVILPGNYFLSIEAVRRLAPVFDAAAETGALVMIHPGLMPGEAPPEPYPDTSVYRASVLNLQASLAQMGMTVLAGKLAEAWPSITFHLVNLGGTLPFVLERLEAVALSRPPHEPFPRESLRGMVYDCASLGPRALELAVRTFGADRIMLGTDYPIFTPDQVADTVEVAELTDAEKDMILAGTASRILDRLR</sequence>
<dbReference type="GO" id="GO:0005737">
    <property type="term" value="C:cytoplasm"/>
    <property type="evidence" value="ECO:0007669"/>
    <property type="project" value="TreeGrafter"/>
</dbReference>
<gene>
    <name evidence="3" type="ORF">ABB55_06940</name>
</gene>